<dbReference type="RefSeq" id="WP_142812976.1">
    <property type="nucleotide sequence ID" value="NZ_CP036282.1"/>
</dbReference>
<name>A0A515ET25_9BURK</name>
<dbReference type="AlphaFoldDB" id="A0A515ET25"/>
<dbReference type="EMBL" id="CP036282">
    <property type="protein sequence ID" value="QDL55824.1"/>
    <property type="molecule type" value="Genomic_DNA"/>
</dbReference>
<evidence type="ECO:0000313" key="2">
    <source>
        <dbReference type="Proteomes" id="UP000317365"/>
    </source>
</evidence>
<keyword evidence="2" id="KW-1185">Reference proteome</keyword>
<dbReference type="Proteomes" id="UP000317365">
    <property type="component" value="Chromosome"/>
</dbReference>
<accession>A0A515ET25</accession>
<gene>
    <name evidence="1" type="ORF">EXZ61_17515</name>
</gene>
<evidence type="ECO:0000313" key="1">
    <source>
        <dbReference type="EMBL" id="QDL55824.1"/>
    </source>
</evidence>
<organism evidence="1 2">
    <name type="scientific">Rhodoferax aquaticus</name>
    <dbReference type="NCBI Taxonomy" id="2527691"/>
    <lineage>
        <taxon>Bacteria</taxon>
        <taxon>Pseudomonadati</taxon>
        <taxon>Pseudomonadota</taxon>
        <taxon>Betaproteobacteria</taxon>
        <taxon>Burkholderiales</taxon>
        <taxon>Comamonadaceae</taxon>
        <taxon>Rhodoferax</taxon>
    </lineage>
</organism>
<dbReference type="KEGG" id="rhg:EXZ61_17515"/>
<proteinExistence type="predicted"/>
<reference evidence="2" key="1">
    <citation type="submission" date="2019-02" db="EMBL/GenBank/DDBJ databases">
        <title>Complete genome sequence of Rhodoferax sp. Gr-4.</title>
        <authorList>
            <person name="Jin L."/>
        </authorList>
    </citation>
    <scope>NUCLEOTIDE SEQUENCE [LARGE SCALE GENOMIC DNA]</scope>
    <source>
        <strain evidence="2">Gr-4</strain>
    </source>
</reference>
<reference evidence="2" key="2">
    <citation type="journal article" date="2020" name="Int. J. Syst. Evol. Microbiol.">
        <title>Genomic insights into a novel species Rhodoferax aquaticus sp. nov., isolated from freshwater.</title>
        <authorList>
            <person name="Li T."/>
            <person name="Zhuo Y."/>
            <person name="Jin C.Z."/>
            <person name="Wu X."/>
            <person name="Ko S.R."/>
            <person name="Jin F.J."/>
            <person name="Ahn C.Y."/>
            <person name="Oh H.M."/>
            <person name="Lee H.G."/>
            <person name="Jin L."/>
        </authorList>
    </citation>
    <scope>NUCLEOTIDE SEQUENCE [LARGE SCALE GENOMIC DNA]</scope>
    <source>
        <strain evidence="2">Gr-4</strain>
    </source>
</reference>
<protein>
    <submittedName>
        <fullName evidence="1">Uncharacterized protein</fullName>
    </submittedName>
</protein>
<sequence length="137" mass="15020">MLLTDIAVEHTPTSPKGGLPATLWLHPFTNTQRDSLGKFEIVRSIREPGAKEVKRSTFVSFQQLAELYAKGVLDEFGFSVRMCAAGGKYPMVNPVKKVLPAHIKPGSPFALAVQAVDVSQPASRELRTALFRTNVKL</sequence>